<dbReference type="OrthoDB" id="1671823at2759"/>
<evidence type="ECO:0000256" key="1">
    <source>
        <dbReference type="SAM" id="MobiDB-lite"/>
    </source>
</evidence>
<gene>
    <name evidence="2" type="ORF">J1N35_028685</name>
</gene>
<name>A0A9D3ZSC4_9ROSI</name>
<comment type="caution">
    <text evidence="2">The sequence shown here is derived from an EMBL/GenBank/DDBJ whole genome shotgun (WGS) entry which is preliminary data.</text>
</comment>
<feature type="compositionally biased region" description="Polar residues" evidence="1">
    <location>
        <begin position="121"/>
        <end position="131"/>
    </location>
</feature>
<keyword evidence="3" id="KW-1185">Reference proteome</keyword>
<evidence type="ECO:0000313" key="3">
    <source>
        <dbReference type="Proteomes" id="UP000828251"/>
    </source>
</evidence>
<proteinExistence type="predicted"/>
<evidence type="ECO:0000313" key="2">
    <source>
        <dbReference type="EMBL" id="KAH1063698.1"/>
    </source>
</evidence>
<feature type="region of interest" description="Disordered" evidence="1">
    <location>
        <begin position="117"/>
        <end position="141"/>
    </location>
</feature>
<accession>A0A9D3ZSC4</accession>
<dbReference type="EMBL" id="JAIQCV010000009">
    <property type="protein sequence ID" value="KAH1063698.1"/>
    <property type="molecule type" value="Genomic_DNA"/>
</dbReference>
<dbReference type="AlphaFoldDB" id="A0A9D3ZSC4"/>
<feature type="compositionally biased region" description="Basic residues" evidence="1">
    <location>
        <begin position="132"/>
        <end position="141"/>
    </location>
</feature>
<organism evidence="2 3">
    <name type="scientific">Gossypium stocksii</name>
    <dbReference type="NCBI Taxonomy" id="47602"/>
    <lineage>
        <taxon>Eukaryota</taxon>
        <taxon>Viridiplantae</taxon>
        <taxon>Streptophyta</taxon>
        <taxon>Embryophyta</taxon>
        <taxon>Tracheophyta</taxon>
        <taxon>Spermatophyta</taxon>
        <taxon>Magnoliopsida</taxon>
        <taxon>eudicotyledons</taxon>
        <taxon>Gunneridae</taxon>
        <taxon>Pentapetalae</taxon>
        <taxon>rosids</taxon>
        <taxon>malvids</taxon>
        <taxon>Malvales</taxon>
        <taxon>Malvaceae</taxon>
        <taxon>Malvoideae</taxon>
        <taxon>Gossypium</taxon>
    </lineage>
</organism>
<protein>
    <submittedName>
        <fullName evidence="2">Uncharacterized protein</fullName>
    </submittedName>
</protein>
<dbReference type="Proteomes" id="UP000828251">
    <property type="component" value="Unassembled WGS sequence"/>
</dbReference>
<reference evidence="2 3" key="1">
    <citation type="journal article" date="2021" name="Plant Biotechnol. J.">
        <title>Multi-omics assisted identification of the key and species-specific regulatory components of drought-tolerant mechanisms in Gossypium stocksii.</title>
        <authorList>
            <person name="Yu D."/>
            <person name="Ke L."/>
            <person name="Zhang D."/>
            <person name="Wu Y."/>
            <person name="Sun Y."/>
            <person name="Mei J."/>
            <person name="Sun J."/>
            <person name="Sun Y."/>
        </authorList>
    </citation>
    <scope>NUCLEOTIDE SEQUENCE [LARGE SCALE GENOMIC DNA]</scope>
    <source>
        <strain evidence="3">cv. E1</strain>
        <tissue evidence="2">Leaf</tissue>
    </source>
</reference>
<sequence>MSKHLLLRNSVKIEITLLESSILMPFALKFSNDQFYRNSHTNDRAIQTKENKLNCRQEQPIENSKDVLEQKERKIKNFGTEEAKESSMGTYDYQHVSFIGVEDDAHKFQRKVLHEVHSGPNPISNSVPQQRLKTKLRKILP</sequence>